<dbReference type="Proteomes" id="UP000837857">
    <property type="component" value="Chromosome 27"/>
</dbReference>
<feature type="non-terminal residue" evidence="1">
    <location>
        <position position="1"/>
    </location>
</feature>
<evidence type="ECO:0000313" key="1">
    <source>
        <dbReference type="EMBL" id="CAH2060681.1"/>
    </source>
</evidence>
<evidence type="ECO:0000313" key="2">
    <source>
        <dbReference type="Proteomes" id="UP000837857"/>
    </source>
</evidence>
<dbReference type="EMBL" id="OW152839">
    <property type="protein sequence ID" value="CAH2060681.1"/>
    <property type="molecule type" value="Genomic_DNA"/>
</dbReference>
<keyword evidence="2" id="KW-1185">Reference proteome</keyword>
<sequence>MQNGVRRGPFSRALPSQSVSPLIKLGLLFSTSLCGINDRIAGDTFAKLIVAEAEKLDVYIEVPNEGQVEWPAIEGVVERVVIETA</sequence>
<proteinExistence type="predicted"/>
<organism evidence="1 2">
    <name type="scientific">Iphiclides podalirius</name>
    <name type="common">scarce swallowtail</name>
    <dbReference type="NCBI Taxonomy" id="110791"/>
    <lineage>
        <taxon>Eukaryota</taxon>
        <taxon>Metazoa</taxon>
        <taxon>Ecdysozoa</taxon>
        <taxon>Arthropoda</taxon>
        <taxon>Hexapoda</taxon>
        <taxon>Insecta</taxon>
        <taxon>Pterygota</taxon>
        <taxon>Neoptera</taxon>
        <taxon>Endopterygota</taxon>
        <taxon>Lepidoptera</taxon>
        <taxon>Glossata</taxon>
        <taxon>Ditrysia</taxon>
        <taxon>Papilionoidea</taxon>
        <taxon>Papilionidae</taxon>
        <taxon>Papilioninae</taxon>
        <taxon>Iphiclides</taxon>
    </lineage>
</organism>
<name>A0ABN8IKF5_9NEOP</name>
<gene>
    <name evidence="1" type="ORF">IPOD504_LOCUS11143</name>
</gene>
<reference evidence="1" key="1">
    <citation type="submission" date="2022-03" db="EMBL/GenBank/DDBJ databases">
        <authorList>
            <person name="Martin H S."/>
        </authorList>
    </citation>
    <scope>NUCLEOTIDE SEQUENCE</scope>
</reference>
<accession>A0ABN8IKF5</accession>
<protein>
    <submittedName>
        <fullName evidence="1">Uncharacterized protein</fullName>
    </submittedName>
</protein>